<dbReference type="InterPro" id="IPR051749">
    <property type="entry name" value="PINc/VapC_TA_RNase"/>
</dbReference>
<proteinExistence type="inferred from homology"/>
<accession>A0AA95KLQ4</accession>
<sequence length="134" mass="15443">MILVDTSVWIDFFAGRDVPQVQTLEQLIQADADLCICGVILTEVLQGIANDRQHAQVQTYFAPLIRLDIHETVWLLAADLYRNLRKRGLTIRKTNDCVIAATALHYQCCLLHNDRDFEAIQQHYPLRTDCLRLH</sequence>
<organism evidence="8">
    <name type="scientific">Candidatus Thiocaldithrix dubininis</name>
    <dbReference type="NCBI Taxonomy" id="3080823"/>
    <lineage>
        <taxon>Bacteria</taxon>
        <taxon>Pseudomonadati</taxon>
        <taxon>Pseudomonadota</taxon>
        <taxon>Gammaproteobacteria</taxon>
        <taxon>Thiotrichales</taxon>
        <taxon>Thiotrichaceae</taxon>
        <taxon>Candidatus Thiocaldithrix</taxon>
    </lineage>
</organism>
<dbReference type="PANTHER" id="PTHR42740">
    <property type="entry name" value="RIBONUCLEASE VAPC3"/>
    <property type="match status" value="1"/>
</dbReference>
<evidence type="ECO:0000256" key="4">
    <source>
        <dbReference type="ARBA" id="ARBA00022801"/>
    </source>
</evidence>
<evidence type="ECO:0000256" key="2">
    <source>
        <dbReference type="ARBA" id="ARBA00022722"/>
    </source>
</evidence>
<dbReference type="CDD" id="cd18763">
    <property type="entry name" value="PIN_MtVapC3-like"/>
    <property type="match status" value="1"/>
</dbReference>
<dbReference type="InterPro" id="IPR002716">
    <property type="entry name" value="PIN_dom"/>
</dbReference>
<dbReference type="EMBL" id="CP124755">
    <property type="protein sequence ID" value="WGZ92267.1"/>
    <property type="molecule type" value="Genomic_DNA"/>
</dbReference>
<evidence type="ECO:0000313" key="8">
    <source>
        <dbReference type="EMBL" id="WGZ92267.1"/>
    </source>
</evidence>
<dbReference type="GO" id="GO:0016787">
    <property type="term" value="F:hydrolase activity"/>
    <property type="evidence" value="ECO:0007669"/>
    <property type="project" value="UniProtKB-KW"/>
</dbReference>
<dbReference type="Proteomes" id="UP001300672">
    <property type="component" value="Chromosome"/>
</dbReference>
<dbReference type="Gene3D" id="3.40.50.1010">
    <property type="entry name" value="5'-nuclease"/>
    <property type="match status" value="1"/>
</dbReference>
<dbReference type="GO" id="GO:0004540">
    <property type="term" value="F:RNA nuclease activity"/>
    <property type="evidence" value="ECO:0007669"/>
    <property type="project" value="InterPro"/>
</dbReference>
<dbReference type="PANTHER" id="PTHR42740:SF1">
    <property type="entry name" value="RIBONUCLEASE VAPC3"/>
    <property type="match status" value="1"/>
</dbReference>
<feature type="binding site" evidence="6">
    <location>
        <position position="5"/>
    </location>
    <ligand>
        <name>Mg(2+)</name>
        <dbReference type="ChEBI" id="CHEBI:18420"/>
    </ligand>
</feature>
<dbReference type="InterPro" id="IPR029060">
    <property type="entry name" value="PIN-like_dom_sf"/>
</dbReference>
<keyword evidence="6" id="KW-0800">Toxin</keyword>
<dbReference type="GO" id="GO:0090729">
    <property type="term" value="F:toxin activity"/>
    <property type="evidence" value="ECO:0007669"/>
    <property type="project" value="UniProtKB-KW"/>
</dbReference>
<keyword evidence="4 6" id="KW-0378">Hydrolase</keyword>
<protein>
    <recommendedName>
        <fullName evidence="6">Ribonuclease VapC</fullName>
        <shortName evidence="6">RNase VapC</shortName>
        <ecNumber evidence="6">3.1.-.-</ecNumber>
    </recommendedName>
    <alternativeName>
        <fullName evidence="6">Toxin VapC</fullName>
    </alternativeName>
</protein>
<keyword evidence="3 6" id="KW-0479">Metal-binding</keyword>
<reference evidence="8" key="2">
    <citation type="submission" date="2023-04" db="EMBL/GenBank/DDBJ databases">
        <authorList>
            <person name="Beletskiy A.V."/>
            <person name="Mardanov A.V."/>
            <person name="Ravin N.V."/>
        </authorList>
    </citation>
    <scope>NUCLEOTIDE SEQUENCE</scope>
    <source>
        <strain evidence="8">GKL-01</strain>
    </source>
</reference>
<feature type="domain" description="PIN" evidence="7">
    <location>
        <begin position="2"/>
        <end position="120"/>
    </location>
</feature>
<evidence type="ECO:0000256" key="5">
    <source>
        <dbReference type="ARBA" id="ARBA00022842"/>
    </source>
</evidence>
<keyword evidence="2 6" id="KW-0540">Nuclease</keyword>
<dbReference type="KEGG" id="tdu:QJT80_07215"/>
<dbReference type="HAMAP" id="MF_00265">
    <property type="entry name" value="VapC_Nob1"/>
    <property type="match status" value="1"/>
</dbReference>
<evidence type="ECO:0000259" key="7">
    <source>
        <dbReference type="Pfam" id="PF01850"/>
    </source>
</evidence>
<dbReference type="AlphaFoldDB" id="A0AA95KLQ4"/>
<comment type="cofactor">
    <cofactor evidence="6">
        <name>Mg(2+)</name>
        <dbReference type="ChEBI" id="CHEBI:18420"/>
    </cofactor>
</comment>
<evidence type="ECO:0000256" key="6">
    <source>
        <dbReference type="HAMAP-Rule" id="MF_00265"/>
    </source>
</evidence>
<dbReference type="EC" id="3.1.-.-" evidence="6"/>
<dbReference type="GO" id="GO:0000287">
    <property type="term" value="F:magnesium ion binding"/>
    <property type="evidence" value="ECO:0007669"/>
    <property type="project" value="UniProtKB-UniRule"/>
</dbReference>
<comment type="similarity">
    <text evidence="6">Belongs to the PINc/VapC protein family.</text>
</comment>
<dbReference type="InterPro" id="IPR022907">
    <property type="entry name" value="VapC_family"/>
</dbReference>
<reference evidence="8" key="1">
    <citation type="journal article" date="2023" name="Int. J. Mol. Sci.">
        <title>Metagenomics Revealed a New Genus 'Candidatus Thiocaldithrix dubininis' gen. nov., sp. nov. and a New Species 'Candidatus Thiothrix putei' sp. nov. in the Family Thiotrichaceae, Some Members of Which Have Traits of Both Na+- and H+-Motive Energetics.</title>
        <authorList>
            <person name="Ravin N.V."/>
            <person name="Muntyan M.S."/>
            <person name="Smolyakov D.D."/>
            <person name="Rudenko T.S."/>
            <person name="Beletsky A.V."/>
            <person name="Mardanov A.V."/>
            <person name="Grabovich M.Y."/>
        </authorList>
    </citation>
    <scope>NUCLEOTIDE SEQUENCE</scope>
    <source>
        <strain evidence="8">GKL-01</strain>
    </source>
</reference>
<keyword evidence="5 6" id="KW-0460">Magnesium</keyword>
<comment type="function">
    <text evidence="6">Toxic component of a toxin-antitoxin (TA) system. An RNase.</text>
</comment>
<dbReference type="SUPFAM" id="SSF88723">
    <property type="entry name" value="PIN domain-like"/>
    <property type="match status" value="1"/>
</dbReference>
<gene>
    <name evidence="6" type="primary">vapC</name>
    <name evidence="8" type="ORF">QJT80_07215</name>
</gene>
<name>A0AA95KLQ4_9GAMM</name>
<keyword evidence="1 6" id="KW-1277">Toxin-antitoxin system</keyword>
<dbReference type="Pfam" id="PF01850">
    <property type="entry name" value="PIN"/>
    <property type="match status" value="1"/>
</dbReference>
<feature type="binding site" evidence="6">
    <location>
        <position position="96"/>
    </location>
    <ligand>
        <name>Mg(2+)</name>
        <dbReference type="ChEBI" id="CHEBI:18420"/>
    </ligand>
</feature>
<evidence type="ECO:0000256" key="3">
    <source>
        <dbReference type="ARBA" id="ARBA00022723"/>
    </source>
</evidence>
<evidence type="ECO:0000256" key="1">
    <source>
        <dbReference type="ARBA" id="ARBA00022649"/>
    </source>
</evidence>